<dbReference type="Proteomes" id="UP001157502">
    <property type="component" value="Chromosome 24"/>
</dbReference>
<accession>A0ACC2FPU1</accession>
<protein>
    <submittedName>
        <fullName evidence="1">Uncharacterized protein</fullName>
    </submittedName>
</protein>
<proteinExistence type="predicted"/>
<comment type="caution">
    <text evidence="1">The sequence shown here is derived from an EMBL/GenBank/DDBJ whole genome shotgun (WGS) entry which is preliminary data.</text>
</comment>
<keyword evidence="2" id="KW-1185">Reference proteome</keyword>
<organism evidence="1 2">
    <name type="scientific">Dallia pectoralis</name>
    <name type="common">Alaska blackfish</name>
    <dbReference type="NCBI Taxonomy" id="75939"/>
    <lineage>
        <taxon>Eukaryota</taxon>
        <taxon>Metazoa</taxon>
        <taxon>Chordata</taxon>
        <taxon>Craniata</taxon>
        <taxon>Vertebrata</taxon>
        <taxon>Euteleostomi</taxon>
        <taxon>Actinopterygii</taxon>
        <taxon>Neopterygii</taxon>
        <taxon>Teleostei</taxon>
        <taxon>Protacanthopterygii</taxon>
        <taxon>Esociformes</taxon>
        <taxon>Umbridae</taxon>
        <taxon>Dallia</taxon>
    </lineage>
</organism>
<reference evidence="1" key="1">
    <citation type="submission" date="2021-05" db="EMBL/GenBank/DDBJ databases">
        <authorList>
            <person name="Pan Q."/>
            <person name="Jouanno E."/>
            <person name="Zahm M."/>
            <person name="Klopp C."/>
            <person name="Cabau C."/>
            <person name="Louis A."/>
            <person name="Berthelot C."/>
            <person name="Parey E."/>
            <person name="Roest Crollius H."/>
            <person name="Montfort J."/>
            <person name="Robinson-Rechavi M."/>
            <person name="Bouchez O."/>
            <person name="Lampietro C."/>
            <person name="Lopez Roques C."/>
            <person name="Donnadieu C."/>
            <person name="Postlethwait J."/>
            <person name="Bobe J."/>
            <person name="Dillon D."/>
            <person name="Chandos A."/>
            <person name="von Hippel F."/>
            <person name="Guiguen Y."/>
        </authorList>
    </citation>
    <scope>NUCLEOTIDE SEQUENCE</scope>
    <source>
        <strain evidence="1">YG-Jan2019</strain>
    </source>
</reference>
<sequence length="228" mass="24888">MASTPTRLYPPPPNPYTRPPHPTPGSLVCMLNWNPWRGCPAVFFCDGQHGPLSKRERAHSTYWTVNTDGSADLLLHSPVISGVYLGPTCVRVWVCFRLIHSTELNSFSRSPFPLRETEGRGGVTPCRHRESVPAPLMAHICQEVVRSVLRGAAARKSLGFTPLFPPVKAHSVSLRGASVLLLLRGQRLLNFTSLSLCYGAEWAATELQGDGEWGSAAADPIKPIRGAV</sequence>
<evidence type="ECO:0000313" key="2">
    <source>
        <dbReference type="Proteomes" id="UP001157502"/>
    </source>
</evidence>
<evidence type="ECO:0000313" key="1">
    <source>
        <dbReference type="EMBL" id="KAJ7993424.1"/>
    </source>
</evidence>
<name>A0ACC2FPU1_DALPE</name>
<gene>
    <name evidence="1" type="ORF">DPEC_G00272290</name>
</gene>
<dbReference type="EMBL" id="CM055751">
    <property type="protein sequence ID" value="KAJ7993424.1"/>
    <property type="molecule type" value="Genomic_DNA"/>
</dbReference>